<keyword evidence="1" id="KW-0732">Signal</keyword>
<evidence type="ECO:0000313" key="2">
    <source>
        <dbReference type="EMBL" id="TWT54755.1"/>
    </source>
</evidence>
<organism evidence="2 3">
    <name type="scientific">Rubripirellula amarantea</name>
    <dbReference type="NCBI Taxonomy" id="2527999"/>
    <lineage>
        <taxon>Bacteria</taxon>
        <taxon>Pseudomonadati</taxon>
        <taxon>Planctomycetota</taxon>
        <taxon>Planctomycetia</taxon>
        <taxon>Pirellulales</taxon>
        <taxon>Pirellulaceae</taxon>
        <taxon>Rubripirellula</taxon>
    </lineage>
</organism>
<dbReference type="SUPFAM" id="SSF48371">
    <property type="entry name" value="ARM repeat"/>
    <property type="match status" value="1"/>
</dbReference>
<dbReference type="Proteomes" id="UP000316598">
    <property type="component" value="Unassembled WGS sequence"/>
</dbReference>
<dbReference type="RefSeq" id="WP_242631949.1">
    <property type="nucleotide sequence ID" value="NZ_SJPI01000001.1"/>
</dbReference>
<evidence type="ECO:0000313" key="3">
    <source>
        <dbReference type="Proteomes" id="UP000316598"/>
    </source>
</evidence>
<evidence type="ECO:0008006" key="4">
    <source>
        <dbReference type="Google" id="ProtNLM"/>
    </source>
</evidence>
<evidence type="ECO:0000256" key="1">
    <source>
        <dbReference type="SAM" id="SignalP"/>
    </source>
</evidence>
<proteinExistence type="predicted"/>
<dbReference type="EMBL" id="SJPI01000001">
    <property type="protein sequence ID" value="TWT54755.1"/>
    <property type="molecule type" value="Genomic_DNA"/>
</dbReference>
<protein>
    <recommendedName>
        <fullName evidence="4">HEAT repeat protein</fullName>
    </recommendedName>
</protein>
<feature type="chain" id="PRO_5022719152" description="HEAT repeat protein" evidence="1">
    <location>
        <begin position="19"/>
        <end position="261"/>
    </location>
</feature>
<accession>A0A5C5WXY2</accession>
<reference evidence="2 3" key="1">
    <citation type="submission" date="2019-02" db="EMBL/GenBank/DDBJ databases">
        <title>Deep-cultivation of Planctomycetes and their phenomic and genomic characterization uncovers novel biology.</title>
        <authorList>
            <person name="Wiegand S."/>
            <person name="Jogler M."/>
            <person name="Boedeker C."/>
            <person name="Pinto D."/>
            <person name="Vollmers J."/>
            <person name="Rivas-Marin E."/>
            <person name="Kohn T."/>
            <person name="Peeters S.H."/>
            <person name="Heuer A."/>
            <person name="Rast P."/>
            <person name="Oberbeckmann S."/>
            <person name="Bunk B."/>
            <person name="Jeske O."/>
            <person name="Meyerdierks A."/>
            <person name="Storesund J.E."/>
            <person name="Kallscheuer N."/>
            <person name="Luecker S."/>
            <person name="Lage O.M."/>
            <person name="Pohl T."/>
            <person name="Merkel B.J."/>
            <person name="Hornburger P."/>
            <person name="Mueller R.-W."/>
            <person name="Bruemmer F."/>
            <person name="Labrenz M."/>
            <person name="Spormann A.M."/>
            <person name="Op Den Camp H."/>
            <person name="Overmann J."/>
            <person name="Amann R."/>
            <person name="Jetten M.S.M."/>
            <person name="Mascher T."/>
            <person name="Medema M.H."/>
            <person name="Devos D.P."/>
            <person name="Kaster A.-K."/>
            <person name="Ovreas L."/>
            <person name="Rohde M."/>
            <person name="Galperin M.Y."/>
            <person name="Jogler C."/>
        </authorList>
    </citation>
    <scope>NUCLEOTIDE SEQUENCE [LARGE SCALE GENOMIC DNA]</scope>
    <source>
        <strain evidence="2 3">Pla22</strain>
    </source>
</reference>
<keyword evidence="3" id="KW-1185">Reference proteome</keyword>
<comment type="caution">
    <text evidence="2">The sequence shown here is derived from an EMBL/GenBank/DDBJ whole genome shotgun (WGS) entry which is preliminary data.</text>
</comment>
<dbReference type="SMART" id="SM00567">
    <property type="entry name" value="EZ_HEAT"/>
    <property type="match status" value="3"/>
</dbReference>
<dbReference type="InterPro" id="IPR016024">
    <property type="entry name" value="ARM-type_fold"/>
</dbReference>
<feature type="signal peptide" evidence="1">
    <location>
        <begin position="1"/>
        <end position="18"/>
    </location>
</feature>
<dbReference type="InterPro" id="IPR004155">
    <property type="entry name" value="PBS_lyase_HEAT"/>
</dbReference>
<dbReference type="InterPro" id="IPR011989">
    <property type="entry name" value="ARM-like"/>
</dbReference>
<dbReference type="AlphaFoldDB" id="A0A5C5WXY2"/>
<name>A0A5C5WXY2_9BACT</name>
<dbReference type="Pfam" id="PF13646">
    <property type="entry name" value="HEAT_2"/>
    <property type="match status" value="1"/>
</dbReference>
<gene>
    <name evidence="2" type="ORF">Pla22_24070</name>
</gene>
<sequence length="261" mass="28257" precursor="true">MRDLAPYFSCRLAPRVLARMVVVALTCTLLTTAMVGCQDGPMYAIKAANPYYSYREWGKDKEIGTTDFERRVQLAELAETMPDLPPERQQFWSGQLSELMANDKSAEMRRLAVRAAAGIDDASSLTLIEKGLDDESVKVRMEACRVLASKQSNESARLLAATVGTETDQDVKHAAMKSLAAHSSPVAIKSLSVALKDRNPATRSLAVASLKGSTGKDLGDDPQTWIAALEKIPDDSLTPGAIGGPGDSETKVANRLQDIFR</sequence>
<dbReference type="Gene3D" id="1.25.10.10">
    <property type="entry name" value="Leucine-rich Repeat Variant"/>
    <property type="match status" value="1"/>
</dbReference>